<feature type="transmembrane region" description="Helical" evidence="1">
    <location>
        <begin position="521"/>
        <end position="540"/>
    </location>
</feature>
<dbReference type="SUPFAM" id="SSF82866">
    <property type="entry name" value="Multidrug efflux transporter AcrB transmembrane domain"/>
    <property type="match status" value="2"/>
</dbReference>
<name>A0A212AN64_9RHOB</name>
<feature type="transmembrane region" description="Helical" evidence="1">
    <location>
        <begin position="980"/>
        <end position="1004"/>
    </location>
</feature>
<dbReference type="SUPFAM" id="SSF82714">
    <property type="entry name" value="Multidrug efflux transporter AcrB TolC docking domain, DN and DC subdomains"/>
    <property type="match status" value="2"/>
</dbReference>
<feature type="transmembrane region" description="Helical" evidence="1">
    <location>
        <begin position="426"/>
        <end position="454"/>
    </location>
</feature>
<feature type="transmembrane region" description="Helical" evidence="1">
    <location>
        <begin position="466"/>
        <end position="493"/>
    </location>
</feature>
<dbReference type="RefSeq" id="WP_035747182.1">
    <property type="nucleotide sequence ID" value="NZ_CALUEG010000006.1"/>
</dbReference>
<evidence type="ECO:0000313" key="2">
    <source>
        <dbReference type="EMBL" id="OWJ72903.1"/>
    </source>
</evidence>
<dbReference type="Gene3D" id="3.30.2090.10">
    <property type="entry name" value="Multidrug efflux transporter AcrB TolC docking domain, DN and DC subdomains"/>
    <property type="match status" value="2"/>
</dbReference>
<keyword evidence="1" id="KW-0472">Membrane</keyword>
<dbReference type="PANTHER" id="PTHR32063">
    <property type="match status" value="1"/>
</dbReference>
<sequence length="1024" mass="109964">MGGFNLSSWALAHRSFVTLILVLAALAGGLSYLRLGRSEDPSFTIKTMVLQANWPGATMEDTLHQVTDRLERKLQELGDLDNLKSLTTPGQTIIYVTLSDETPPERVDDDWYQVRKKVADMGRELPSGVLGPFFDDEFGDTYGIIYAFTADPGFSERELRDVVDAARDRVLRLPGIGKAELIGTQDEKIWIEFSTRRLASLGIDPEAVIAQIQNQNAVVPAGEIVTSADSTRLEVTGAFGSEAEIDNLTIATQSGVVRLDDIATVRRGPVDPAQPMFRVAGQPAIGLAMSMKEGGDVLALGQQIDTVISQVKSDLPIGMEVSQVSNQTSVVQHAVSGFTRALTEAVVIVLAVSFIALGLRAGLVVFVSIPLSLTLVFLAMELHGIALQRVSLGALIIALGLLVDDAMITVEMMVSKLEEGMEKTKAAAYAWTSTAFPMLTGTLVTVAGFVPVGFAKSSAGEYANSLFWVIAFALILSWIVAVLASPIVGVWVLPAQIKRKHEGEGRYVAAFRRFLTRALHWRWPIVIGTLVLFALSILAATRLPQQFFPPSDRPELLLDLNLPQSSSIERTRQVVTEVEKIVAEEAEVESFSFYVGEGAIRFYLPMDVLPPASYTAQGVLVTAADADRTALTARLQKVLDDRFPDVLSRVAPLELGPPVGWPVQIRVSGEDLGAVRDLAWQVADVIGAAPGAVNVNLDWNEPARLIRIRVDQDRARIVGLSSSQLAQALLAVTSGVNITQIRDDIYLVDVVGRGAENERRDVDTLLALQIPLGSGRTVPLISVASFDYATSQPVVWRRDRLPTITVRADVVNITAEAMAAGIAPAIDRLAAANPEMRLETGGVVEESEKGLGSVVAVFPLMLILILVILMAQLQSVQLLILVLSVVPLGLIGVVAALMITGLPVGFIAVLGIVALIGMIARNSVILVEQIEQHRAAGEDGWSALIDATVSRARPIVLTAAAAILGMIPIAREVFWAPLAFSVIGGLTVATVLTLVFLPALYALWFRLEPQPPAASASLPPSASA</sequence>
<dbReference type="Gene3D" id="1.20.1640.10">
    <property type="entry name" value="Multidrug efflux transporter AcrB transmembrane domain"/>
    <property type="match status" value="2"/>
</dbReference>
<comment type="caution">
    <text evidence="3">The sequence shown here is derived from an EMBL/GenBank/DDBJ whole genome shotgun (WGS) entry which is preliminary data.</text>
</comment>
<feature type="transmembrane region" description="Helical" evidence="1">
    <location>
        <begin position="905"/>
        <end position="924"/>
    </location>
</feature>
<feature type="transmembrane region" description="Helical" evidence="1">
    <location>
        <begin position="347"/>
        <end position="380"/>
    </location>
</feature>
<gene>
    <name evidence="3" type="ORF">CDV52_12805</name>
    <name evidence="2" type="ORF">CDV53_16945</name>
</gene>
<keyword evidence="1" id="KW-0812">Transmembrane</keyword>
<dbReference type="Gene3D" id="3.30.70.1320">
    <property type="entry name" value="Multidrug efflux transporter AcrB pore domain like"/>
    <property type="match status" value="1"/>
</dbReference>
<dbReference type="EMBL" id="NIPX01000023">
    <property type="protein sequence ID" value="OWJ82873.1"/>
    <property type="molecule type" value="Genomic_DNA"/>
</dbReference>
<feature type="transmembrane region" description="Helical" evidence="1">
    <location>
        <begin position="878"/>
        <end position="899"/>
    </location>
</feature>
<dbReference type="GO" id="GO:0005886">
    <property type="term" value="C:plasma membrane"/>
    <property type="evidence" value="ECO:0007669"/>
    <property type="project" value="TreeGrafter"/>
</dbReference>
<dbReference type="Gene3D" id="3.30.70.1430">
    <property type="entry name" value="Multidrug efflux transporter AcrB pore domain"/>
    <property type="match status" value="2"/>
</dbReference>
<accession>A0A212AN64</accession>
<dbReference type="Gene3D" id="3.30.70.1440">
    <property type="entry name" value="Multidrug efflux transporter AcrB pore domain"/>
    <property type="match status" value="1"/>
</dbReference>
<evidence type="ECO:0000256" key="1">
    <source>
        <dbReference type="SAM" id="Phobius"/>
    </source>
</evidence>
<organism evidence="3 4">
    <name type="scientific">Haematobacter missouriensis</name>
    <dbReference type="NCBI Taxonomy" id="366616"/>
    <lineage>
        <taxon>Bacteria</taxon>
        <taxon>Pseudomonadati</taxon>
        <taxon>Pseudomonadota</taxon>
        <taxon>Alphaproteobacteria</taxon>
        <taxon>Rhodobacterales</taxon>
        <taxon>Paracoccaceae</taxon>
        <taxon>Haematobacter</taxon>
    </lineage>
</organism>
<dbReference type="EMBL" id="NIPV01000096">
    <property type="protein sequence ID" value="OWJ72903.1"/>
    <property type="molecule type" value="Genomic_DNA"/>
</dbReference>
<dbReference type="InterPro" id="IPR001036">
    <property type="entry name" value="Acrflvin-R"/>
</dbReference>
<dbReference type="STRING" id="366616.CG51_17085"/>
<feature type="transmembrane region" description="Helical" evidence="1">
    <location>
        <begin position="392"/>
        <end position="414"/>
    </location>
</feature>
<dbReference type="SUPFAM" id="SSF82693">
    <property type="entry name" value="Multidrug efflux transporter AcrB pore domain, PN1, PN2, PC1 and PC2 subdomains"/>
    <property type="match status" value="3"/>
</dbReference>
<evidence type="ECO:0000313" key="3">
    <source>
        <dbReference type="EMBL" id="OWJ82873.1"/>
    </source>
</evidence>
<feature type="transmembrane region" description="Helical" evidence="1">
    <location>
        <begin position="12"/>
        <end position="33"/>
    </location>
</feature>
<evidence type="ECO:0000313" key="5">
    <source>
        <dbReference type="Proteomes" id="UP000214673"/>
    </source>
</evidence>
<dbReference type="Proteomes" id="UP000196640">
    <property type="component" value="Unassembled WGS sequence"/>
</dbReference>
<reference evidence="4 5" key="1">
    <citation type="submission" date="2016-11" db="EMBL/GenBank/DDBJ databases">
        <title>Comparison of Traditional DNA-DNA Hybridization with In Silico Genomic Analysis.</title>
        <authorList>
            <person name="Nicholson A.C."/>
            <person name="Sammons S."/>
            <person name="Humrighouse B.W."/>
            <person name="Graziano J."/>
            <person name="Lasker B."/>
            <person name="Whitney A.M."/>
            <person name="Mcquiston J.R."/>
        </authorList>
    </citation>
    <scope>NUCLEOTIDE SEQUENCE [LARGE SCALE GENOMIC DNA]</scope>
    <source>
        <strain evidence="2 5">H1892</strain>
        <strain evidence="3 4">H2381</strain>
    </source>
</reference>
<dbReference type="PRINTS" id="PR00702">
    <property type="entry name" value="ACRIFLAVINRP"/>
</dbReference>
<keyword evidence="1" id="KW-1133">Transmembrane helix</keyword>
<protein>
    <submittedName>
        <fullName evidence="3">AcrB/AcrD/AcrF family protein</fullName>
    </submittedName>
</protein>
<feature type="transmembrane region" description="Helical" evidence="1">
    <location>
        <begin position="850"/>
        <end position="871"/>
    </location>
</feature>
<feature type="transmembrane region" description="Helical" evidence="1">
    <location>
        <begin position="955"/>
        <end position="974"/>
    </location>
</feature>
<dbReference type="Proteomes" id="UP000214673">
    <property type="component" value="Unassembled WGS sequence"/>
</dbReference>
<dbReference type="GO" id="GO:0042910">
    <property type="term" value="F:xenobiotic transmembrane transporter activity"/>
    <property type="evidence" value="ECO:0007669"/>
    <property type="project" value="TreeGrafter"/>
</dbReference>
<keyword evidence="5" id="KW-1185">Reference proteome</keyword>
<dbReference type="AlphaFoldDB" id="A0A212AN64"/>
<proteinExistence type="predicted"/>
<evidence type="ECO:0000313" key="4">
    <source>
        <dbReference type="Proteomes" id="UP000196640"/>
    </source>
</evidence>
<dbReference type="Pfam" id="PF00873">
    <property type="entry name" value="ACR_tran"/>
    <property type="match status" value="1"/>
</dbReference>
<dbReference type="InterPro" id="IPR027463">
    <property type="entry name" value="AcrB_DN_DC_subdom"/>
</dbReference>
<dbReference type="PANTHER" id="PTHR32063:SF64">
    <property type="entry name" value="ACRB_ACRD_ACRF FAMILY PROTEIN"/>
    <property type="match status" value="1"/>
</dbReference>